<dbReference type="InterPro" id="IPR007348">
    <property type="entry name" value="CopC_dom"/>
</dbReference>
<dbReference type="PANTHER" id="PTHR34820:SF4">
    <property type="entry name" value="INNER MEMBRANE PROTEIN YEBZ"/>
    <property type="match status" value="1"/>
</dbReference>
<feature type="domain" description="CopC" evidence="8">
    <location>
        <begin position="41"/>
        <end position="137"/>
    </location>
</feature>
<keyword evidence="6" id="KW-0472">Membrane</keyword>
<dbReference type="GO" id="GO:0030313">
    <property type="term" value="C:cell envelope"/>
    <property type="evidence" value="ECO:0007669"/>
    <property type="project" value="UniProtKB-SubCell"/>
</dbReference>
<feature type="signal peptide" evidence="7">
    <location>
        <begin position="1"/>
        <end position="40"/>
    </location>
</feature>
<dbReference type="GO" id="GO:0005507">
    <property type="term" value="F:copper ion binding"/>
    <property type="evidence" value="ECO:0007669"/>
    <property type="project" value="InterPro"/>
</dbReference>
<dbReference type="AlphaFoldDB" id="A0A2M8WRP3"/>
<evidence type="ECO:0000256" key="6">
    <source>
        <dbReference type="SAM" id="Phobius"/>
    </source>
</evidence>
<sequence length="221" mass="21586">MTSRVWPTIRRRGLRAAAAGVVALAAAALAVPAAALPAMAHDYVVSTSPTTGSTVTKAVPKVSVTFDDVVLDPQGDGSTTVVQVTDGAGKHYETGCPAILDRTISADTALGAAGSYLVTWRAVSADGHPVSGTFSFRYQPPADAVAAPGADTPACGKGSGSGETGSATGAAASVSGSSGVGLGVVAALVGVVVLAGAAVVVLAVVRRRSQEEDVDAGADAT</sequence>
<accession>A0A2M8WRP3</accession>
<gene>
    <name evidence="9" type="ORF">CLV34_1074</name>
</gene>
<reference evidence="9 10" key="1">
    <citation type="submission" date="2017-11" db="EMBL/GenBank/DDBJ databases">
        <title>Genomic Encyclopedia of Archaeal and Bacterial Type Strains, Phase II (KMG-II): From Individual Species to Whole Genera.</title>
        <authorList>
            <person name="Goeker M."/>
        </authorList>
    </citation>
    <scope>NUCLEOTIDE SEQUENCE [LARGE SCALE GENOMIC DNA]</scope>
    <source>
        <strain evidence="9 10">DSM 22413</strain>
    </source>
</reference>
<keyword evidence="6" id="KW-1133">Transmembrane helix</keyword>
<dbReference type="SUPFAM" id="SSF81296">
    <property type="entry name" value="E set domains"/>
    <property type="match status" value="1"/>
</dbReference>
<dbReference type="InterPro" id="IPR006311">
    <property type="entry name" value="TAT_signal"/>
</dbReference>
<keyword evidence="10" id="KW-1185">Reference proteome</keyword>
<evidence type="ECO:0000313" key="9">
    <source>
        <dbReference type="EMBL" id="PJI93601.1"/>
    </source>
</evidence>
<evidence type="ECO:0000256" key="3">
    <source>
        <dbReference type="ARBA" id="ARBA00022729"/>
    </source>
</evidence>
<keyword evidence="3 7" id="KW-0732">Signal</keyword>
<dbReference type="RefSeq" id="WP_245859019.1">
    <property type="nucleotide sequence ID" value="NZ_PGTZ01000007.1"/>
</dbReference>
<dbReference type="PANTHER" id="PTHR34820">
    <property type="entry name" value="INNER MEMBRANE PROTEIN YEBZ"/>
    <property type="match status" value="1"/>
</dbReference>
<proteinExistence type="predicted"/>
<evidence type="ECO:0000313" key="10">
    <source>
        <dbReference type="Proteomes" id="UP000231586"/>
    </source>
</evidence>
<dbReference type="Pfam" id="PF04234">
    <property type="entry name" value="CopC"/>
    <property type="match status" value="1"/>
</dbReference>
<name>A0A2M8WRP3_9MICO</name>
<feature type="region of interest" description="Disordered" evidence="5">
    <location>
        <begin position="147"/>
        <end position="170"/>
    </location>
</feature>
<keyword evidence="4" id="KW-0186">Copper</keyword>
<dbReference type="GO" id="GO:0005886">
    <property type="term" value="C:plasma membrane"/>
    <property type="evidence" value="ECO:0007669"/>
    <property type="project" value="TreeGrafter"/>
</dbReference>
<keyword evidence="6" id="KW-0812">Transmembrane</keyword>
<dbReference type="InterPro" id="IPR014755">
    <property type="entry name" value="Cu-Rt/internalin_Ig-like"/>
</dbReference>
<dbReference type="InterPro" id="IPR032694">
    <property type="entry name" value="CopC/D"/>
</dbReference>
<evidence type="ECO:0000256" key="5">
    <source>
        <dbReference type="SAM" id="MobiDB-lite"/>
    </source>
</evidence>
<dbReference type="GO" id="GO:0006825">
    <property type="term" value="P:copper ion transport"/>
    <property type="evidence" value="ECO:0007669"/>
    <property type="project" value="InterPro"/>
</dbReference>
<comment type="subcellular location">
    <subcellularLocation>
        <location evidence="1">Cell envelope</location>
    </subcellularLocation>
</comment>
<evidence type="ECO:0000256" key="4">
    <source>
        <dbReference type="ARBA" id="ARBA00023008"/>
    </source>
</evidence>
<dbReference type="EMBL" id="PGTZ01000007">
    <property type="protein sequence ID" value="PJI93601.1"/>
    <property type="molecule type" value="Genomic_DNA"/>
</dbReference>
<dbReference type="PROSITE" id="PS51318">
    <property type="entry name" value="TAT"/>
    <property type="match status" value="1"/>
</dbReference>
<comment type="caution">
    <text evidence="9">The sequence shown here is derived from an EMBL/GenBank/DDBJ whole genome shotgun (WGS) entry which is preliminary data.</text>
</comment>
<keyword evidence="2" id="KW-0479">Metal-binding</keyword>
<dbReference type="InterPro" id="IPR014756">
    <property type="entry name" value="Ig_E-set"/>
</dbReference>
<dbReference type="Proteomes" id="UP000231586">
    <property type="component" value="Unassembled WGS sequence"/>
</dbReference>
<feature type="transmembrane region" description="Helical" evidence="6">
    <location>
        <begin position="180"/>
        <end position="205"/>
    </location>
</feature>
<dbReference type="GO" id="GO:0046688">
    <property type="term" value="P:response to copper ion"/>
    <property type="evidence" value="ECO:0007669"/>
    <property type="project" value="InterPro"/>
</dbReference>
<evidence type="ECO:0000256" key="2">
    <source>
        <dbReference type="ARBA" id="ARBA00022723"/>
    </source>
</evidence>
<evidence type="ECO:0000256" key="7">
    <source>
        <dbReference type="SAM" id="SignalP"/>
    </source>
</evidence>
<protein>
    <recommendedName>
        <fullName evidence="8">CopC domain-containing protein</fullName>
    </recommendedName>
</protein>
<organism evidence="9 10">
    <name type="scientific">Luteimicrobium subarcticum</name>
    <dbReference type="NCBI Taxonomy" id="620910"/>
    <lineage>
        <taxon>Bacteria</taxon>
        <taxon>Bacillati</taxon>
        <taxon>Actinomycetota</taxon>
        <taxon>Actinomycetes</taxon>
        <taxon>Micrococcales</taxon>
        <taxon>Luteimicrobium</taxon>
    </lineage>
</organism>
<dbReference type="GO" id="GO:0042597">
    <property type="term" value="C:periplasmic space"/>
    <property type="evidence" value="ECO:0007669"/>
    <property type="project" value="InterPro"/>
</dbReference>
<dbReference type="Gene3D" id="2.60.40.1220">
    <property type="match status" value="1"/>
</dbReference>
<evidence type="ECO:0000259" key="8">
    <source>
        <dbReference type="Pfam" id="PF04234"/>
    </source>
</evidence>
<evidence type="ECO:0000256" key="1">
    <source>
        <dbReference type="ARBA" id="ARBA00004196"/>
    </source>
</evidence>
<feature type="chain" id="PRO_5014689468" description="CopC domain-containing protein" evidence="7">
    <location>
        <begin position="41"/>
        <end position="221"/>
    </location>
</feature>